<comment type="similarity">
    <text evidence="2">Belongs to the bacterial solute-binding protein 5 family.</text>
</comment>
<keyword evidence="4" id="KW-0732">Signal</keyword>
<proteinExistence type="inferred from homology"/>
<comment type="caution">
    <text evidence="6">The sequence shown here is derived from an EMBL/GenBank/DDBJ whole genome shotgun (WGS) entry which is preliminary data.</text>
</comment>
<evidence type="ECO:0000313" key="6">
    <source>
        <dbReference type="EMBL" id="MFF3567762.1"/>
    </source>
</evidence>
<dbReference type="EMBL" id="JBIAQY010000002">
    <property type="protein sequence ID" value="MFF3567762.1"/>
    <property type="molecule type" value="Genomic_DNA"/>
</dbReference>
<protein>
    <submittedName>
        <fullName evidence="6">ABC transporter substrate-binding protein</fullName>
    </submittedName>
</protein>
<keyword evidence="3" id="KW-0813">Transport</keyword>
<evidence type="ECO:0000256" key="1">
    <source>
        <dbReference type="ARBA" id="ARBA00004196"/>
    </source>
</evidence>
<name>A0ABW6RUS1_9NOCA</name>
<evidence type="ECO:0000313" key="7">
    <source>
        <dbReference type="Proteomes" id="UP001601992"/>
    </source>
</evidence>
<dbReference type="InterPro" id="IPR000914">
    <property type="entry name" value="SBP_5_dom"/>
</dbReference>
<feature type="domain" description="Solute-binding protein family 5" evidence="5">
    <location>
        <begin position="94"/>
        <end position="420"/>
    </location>
</feature>
<dbReference type="PANTHER" id="PTHR30290">
    <property type="entry name" value="PERIPLASMIC BINDING COMPONENT OF ABC TRANSPORTER"/>
    <property type="match status" value="1"/>
</dbReference>
<dbReference type="PIRSF" id="PIRSF002741">
    <property type="entry name" value="MppA"/>
    <property type="match status" value="1"/>
</dbReference>
<sequence length="520" mass="54757">MSLSVQRTDRSAPVTVSRRAMLRLGLGAGALFALGACSDAGAGSVGGGGPGTISWAWQLPTTWDPVTSSAGSDVTMLALAYDALTALDGDGNAVGWLAEKWSYNQDGTQVTFTLRPGLKFSDGSPLDATAVAKSIQRGRSAPGSLIAPQIADLKRVAAQGDLDVVIDLTGTNYQYPLLLAGKTGMVVNPAVFEKDAHALATRPAGSGPFTLTSYVDNDHAELRKNQHFHLADQIGINRFLLYPAADPATVVASVASGQYDVAKIPPSGIKAAQASGLEVQVLDSMYVAVLDVNTSKPPFDNPAVVEALKYGIDRETIRKIANFGIGDVDYQPFPQGYVGFNPALTGAFAYDPAKARKILADAGLSGKVRSTLSAAAPIPAAVEQIQAQLAEIGIELTIDPVPTSQWTQIVYLNRGKALGYDGFAGRESPVQAFQVLFSSTGLMNPARSGDPELVAQLAKVAATPTDAPSYPATLQEATRIAVTRFPNTFLYEVPSILARRKSLAPLKQHPSLLRWEGVPA</sequence>
<dbReference type="InterPro" id="IPR030678">
    <property type="entry name" value="Peptide/Ni-bd"/>
</dbReference>
<reference evidence="6 7" key="1">
    <citation type="submission" date="2024-10" db="EMBL/GenBank/DDBJ databases">
        <title>The Natural Products Discovery Center: Release of the First 8490 Sequenced Strains for Exploring Actinobacteria Biosynthetic Diversity.</title>
        <authorList>
            <person name="Kalkreuter E."/>
            <person name="Kautsar S.A."/>
            <person name="Yang D."/>
            <person name="Bader C.D."/>
            <person name="Teijaro C.N."/>
            <person name="Fluegel L."/>
            <person name="Davis C.M."/>
            <person name="Simpson J.R."/>
            <person name="Lauterbach L."/>
            <person name="Steele A.D."/>
            <person name="Gui C."/>
            <person name="Meng S."/>
            <person name="Li G."/>
            <person name="Viehrig K."/>
            <person name="Ye F."/>
            <person name="Su P."/>
            <person name="Kiefer A.F."/>
            <person name="Nichols A."/>
            <person name="Cepeda A.J."/>
            <person name="Yan W."/>
            <person name="Fan B."/>
            <person name="Jiang Y."/>
            <person name="Adhikari A."/>
            <person name="Zheng C.-J."/>
            <person name="Schuster L."/>
            <person name="Cowan T.M."/>
            <person name="Smanski M.J."/>
            <person name="Chevrette M.G."/>
            <person name="De Carvalho L.P.S."/>
            <person name="Shen B."/>
        </authorList>
    </citation>
    <scope>NUCLEOTIDE SEQUENCE [LARGE SCALE GENOMIC DNA]</scope>
    <source>
        <strain evidence="6 7">NPDC002593</strain>
    </source>
</reference>
<dbReference type="Proteomes" id="UP001601992">
    <property type="component" value="Unassembled WGS sequence"/>
</dbReference>
<evidence type="ECO:0000259" key="5">
    <source>
        <dbReference type="Pfam" id="PF00496"/>
    </source>
</evidence>
<accession>A0ABW6RUS1</accession>
<dbReference type="Gene3D" id="3.40.190.10">
    <property type="entry name" value="Periplasmic binding protein-like II"/>
    <property type="match status" value="1"/>
</dbReference>
<keyword evidence="7" id="KW-1185">Reference proteome</keyword>
<gene>
    <name evidence="6" type="ORF">ACFYXQ_08240</name>
</gene>
<dbReference type="RefSeq" id="WP_051194552.1">
    <property type="nucleotide sequence ID" value="NZ_JBIAQY010000002.1"/>
</dbReference>
<organism evidence="6 7">
    <name type="scientific">Nocardia jiangxiensis</name>
    <dbReference type="NCBI Taxonomy" id="282685"/>
    <lineage>
        <taxon>Bacteria</taxon>
        <taxon>Bacillati</taxon>
        <taxon>Actinomycetota</taxon>
        <taxon>Actinomycetes</taxon>
        <taxon>Mycobacteriales</taxon>
        <taxon>Nocardiaceae</taxon>
        <taxon>Nocardia</taxon>
    </lineage>
</organism>
<evidence type="ECO:0000256" key="3">
    <source>
        <dbReference type="ARBA" id="ARBA00022448"/>
    </source>
</evidence>
<dbReference type="PROSITE" id="PS51318">
    <property type="entry name" value="TAT"/>
    <property type="match status" value="1"/>
</dbReference>
<dbReference type="InterPro" id="IPR006311">
    <property type="entry name" value="TAT_signal"/>
</dbReference>
<dbReference type="InterPro" id="IPR039424">
    <property type="entry name" value="SBP_5"/>
</dbReference>
<dbReference type="Gene3D" id="3.10.105.10">
    <property type="entry name" value="Dipeptide-binding Protein, Domain 3"/>
    <property type="match status" value="1"/>
</dbReference>
<dbReference type="SUPFAM" id="SSF53850">
    <property type="entry name" value="Periplasmic binding protein-like II"/>
    <property type="match status" value="1"/>
</dbReference>
<dbReference type="Pfam" id="PF00496">
    <property type="entry name" value="SBP_bac_5"/>
    <property type="match status" value="1"/>
</dbReference>
<evidence type="ECO:0000256" key="2">
    <source>
        <dbReference type="ARBA" id="ARBA00005695"/>
    </source>
</evidence>
<comment type="subcellular location">
    <subcellularLocation>
        <location evidence="1">Cell envelope</location>
    </subcellularLocation>
</comment>
<dbReference type="PANTHER" id="PTHR30290:SF10">
    <property type="entry name" value="PERIPLASMIC OLIGOPEPTIDE-BINDING PROTEIN-RELATED"/>
    <property type="match status" value="1"/>
</dbReference>
<evidence type="ECO:0000256" key="4">
    <source>
        <dbReference type="ARBA" id="ARBA00022729"/>
    </source>
</evidence>